<accession>A0A7J6PC02</accession>
<protein>
    <submittedName>
        <fullName evidence="3">Uncharacterized protein</fullName>
    </submittedName>
</protein>
<evidence type="ECO:0000256" key="2">
    <source>
        <dbReference type="SAM" id="MobiDB-lite"/>
    </source>
</evidence>
<name>A0A7J6PC02_PEROL</name>
<evidence type="ECO:0000313" key="3">
    <source>
        <dbReference type="EMBL" id="KAF4693645.1"/>
    </source>
</evidence>
<dbReference type="InterPro" id="IPR012340">
    <property type="entry name" value="NA-bd_OB-fold"/>
</dbReference>
<dbReference type="EMBL" id="JABANP010000042">
    <property type="protein sequence ID" value="KAF4693645.1"/>
    <property type="molecule type" value="Genomic_DNA"/>
</dbReference>
<gene>
    <name evidence="3" type="ORF">FOZ60_010319</name>
</gene>
<dbReference type="OrthoDB" id="77828at2759"/>
<reference evidence="3 4" key="1">
    <citation type="submission" date="2020-04" db="EMBL/GenBank/DDBJ databases">
        <title>Perkinsus olseni comparative genomics.</title>
        <authorList>
            <person name="Bogema D.R."/>
        </authorList>
    </citation>
    <scope>NUCLEOTIDE SEQUENCE [LARGE SCALE GENOMIC DNA]</scope>
    <source>
        <strain evidence="3">00978-12</strain>
    </source>
</reference>
<evidence type="ECO:0000256" key="1">
    <source>
        <dbReference type="SAM" id="Coils"/>
    </source>
</evidence>
<dbReference type="AlphaFoldDB" id="A0A7J6PC02"/>
<organism evidence="3 4">
    <name type="scientific">Perkinsus olseni</name>
    <name type="common">Perkinsus atlanticus</name>
    <dbReference type="NCBI Taxonomy" id="32597"/>
    <lineage>
        <taxon>Eukaryota</taxon>
        <taxon>Sar</taxon>
        <taxon>Alveolata</taxon>
        <taxon>Perkinsozoa</taxon>
        <taxon>Perkinsea</taxon>
        <taxon>Perkinsida</taxon>
        <taxon>Perkinsidae</taxon>
        <taxon>Perkinsus</taxon>
    </lineage>
</organism>
<proteinExistence type="predicted"/>
<dbReference type="CDD" id="cd03524">
    <property type="entry name" value="RPA2_OBF_family"/>
    <property type="match status" value="1"/>
</dbReference>
<dbReference type="Gene3D" id="2.40.50.140">
    <property type="entry name" value="Nucleic acid-binding proteins"/>
    <property type="match status" value="1"/>
</dbReference>
<feature type="region of interest" description="Disordered" evidence="2">
    <location>
        <begin position="427"/>
        <end position="450"/>
    </location>
</feature>
<feature type="coiled-coil region" evidence="1">
    <location>
        <begin position="518"/>
        <end position="581"/>
    </location>
</feature>
<evidence type="ECO:0000313" key="4">
    <source>
        <dbReference type="Proteomes" id="UP000541610"/>
    </source>
</evidence>
<dbReference type="Proteomes" id="UP000541610">
    <property type="component" value="Unassembled WGS sequence"/>
</dbReference>
<sequence length="1140" mass="126793">MPPRPIQLDSIAIERAAPLSLKCLASILHSPACSLKGAKGYPSLCVAYTGEGQPVSNGEGHHQRGPKLVEMSVDDGSGELLSCILWESSAEAWRQLPDDATELLCRVVAVKGQLRTFRNNLQIRITALDGIFDFSPDQEAQWWLDVVEEWDLVQTRIFEQCICPRPAEVIQLGPVSCQRYTLCPCRCHQNPEFPCYVSDCARRLPPAFASAVAGYRTAIRALIDLRRRKDTVPSPSEIRDLRRVFETSYTKFGVNFDSGASVRLPGQCVSKCVAQMAIGELVKSGELARDEEGTLHAHDRRKEALESVRHWVASADAQSQKLPFSEVVSELGCVWEELDSGWFLGFLHAVCEGEPQKRCVVKTAELVLERGASGLINVDVPRQNLAGIVIRVWSMRMVDALLSREHSDMLTATDPELLNAAWASETTSRRRGSHHSHTTEEEVAVTGTTRGAHGAGLYKAAEKRILNFTQGGSRRRSVAAVLVLWSLWSAYFVLSSWTERSSQSGSVHELTEEYNSMVGKLTGRKSELKWEKERLEEMNFSIELLELGMGRKKTAKIREELEGVESKTRAAEKELRAVEEEYEGKNKGFTNDRLQLQHQIRQLKTTLTGERSLAECEAQRTKTDAAYTHLSGYVDQARNFVARDADVELLGIFVFATADQQQLVEQFVSSIFFTQLDSRDGGLHVHVRASEESSRGALSGELRPKFWQRALEECVAAGPKAAVDGSTFAVFAEPDNLVFGGWLDDINSCMADRSSRICCMALGEGRDLCDDGLFALRCTQETIQLARDIRQRMSVVEPKTLDTDRNVYAALNWGLKKLPRSAVKFLPLGTYRNLLGNDRLVTSYDARTMLKAYRATPPLGQVESPEVAMDHLLRMRANVFEERSEMMEVDVRAEVARSYLPMLRTCTYSLKTVTPYTAGEDIMNAVMAGDLEAVAESKLEGRDRQALDMCRRWLPPTPSYSDKLAKAVNRWMSERYYSDPIPYGHPLAVPEAWSRVMPQLSRPRHATDGSIAAQGDQCEEGRAASSSDTAVAEGPMEVWMQSDQTQVDGVEDLGPEGGREHLLVSPLKLAGTRGEKSINPMLAFELMDAVDKEAKASGVMDAMGDRLSVERIVQDSLPLDVVGGKDLLGREQEMIKGCRQ</sequence>
<comment type="caution">
    <text evidence="3">The sequence shown here is derived from an EMBL/GenBank/DDBJ whole genome shotgun (WGS) entry which is preliminary data.</text>
</comment>
<keyword evidence="1" id="KW-0175">Coiled coil</keyword>
<feature type="region of interest" description="Disordered" evidence="2">
    <location>
        <begin position="1004"/>
        <end position="1030"/>
    </location>
</feature>